<comment type="caution">
    <text evidence="3">The sequence shown here is derived from an EMBL/GenBank/DDBJ whole genome shotgun (WGS) entry which is preliminary data.</text>
</comment>
<evidence type="ECO:0000256" key="2">
    <source>
        <dbReference type="SAM" id="Phobius"/>
    </source>
</evidence>
<accession>A0ABP0K582</accession>
<name>A0ABP0K582_9DINO</name>
<evidence type="ECO:0000313" key="3">
    <source>
        <dbReference type="EMBL" id="CAK9021931.1"/>
    </source>
</evidence>
<gene>
    <name evidence="3" type="ORF">SCF082_LOCUS15557</name>
</gene>
<evidence type="ECO:0000256" key="1">
    <source>
        <dbReference type="SAM" id="Coils"/>
    </source>
</evidence>
<keyword evidence="4" id="KW-1185">Reference proteome</keyword>
<feature type="transmembrane region" description="Helical" evidence="2">
    <location>
        <begin position="275"/>
        <end position="296"/>
    </location>
</feature>
<keyword evidence="2" id="KW-0472">Membrane</keyword>
<organism evidence="3 4">
    <name type="scientific">Durusdinium trenchii</name>
    <dbReference type="NCBI Taxonomy" id="1381693"/>
    <lineage>
        <taxon>Eukaryota</taxon>
        <taxon>Sar</taxon>
        <taxon>Alveolata</taxon>
        <taxon>Dinophyceae</taxon>
        <taxon>Suessiales</taxon>
        <taxon>Symbiodiniaceae</taxon>
        <taxon>Durusdinium</taxon>
    </lineage>
</organism>
<feature type="transmembrane region" description="Helical" evidence="2">
    <location>
        <begin position="49"/>
        <end position="77"/>
    </location>
</feature>
<evidence type="ECO:0000313" key="4">
    <source>
        <dbReference type="Proteomes" id="UP001642464"/>
    </source>
</evidence>
<dbReference type="Proteomes" id="UP001642464">
    <property type="component" value="Unassembled WGS sequence"/>
</dbReference>
<dbReference type="EMBL" id="CAXAMM010010001">
    <property type="protein sequence ID" value="CAK9021931.1"/>
    <property type="molecule type" value="Genomic_DNA"/>
</dbReference>
<reference evidence="3 4" key="1">
    <citation type="submission" date="2024-02" db="EMBL/GenBank/DDBJ databases">
        <authorList>
            <person name="Chen Y."/>
            <person name="Shah S."/>
            <person name="Dougan E. K."/>
            <person name="Thang M."/>
            <person name="Chan C."/>
        </authorList>
    </citation>
    <scope>NUCLEOTIDE SEQUENCE [LARGE SCALE GENOMIC DNA]</scope>
</reference>
<proteinExistence type="predicted"/>
<feature type="coiled-coil region" evidence="1">
    <location>
        <begin position="76"/>
        <end position="107"/>
    </location>
</feature>
<keyword evidence="2" id="KW-0812">Transmembrane</keyword>
<keyword evidence="1" id="KW-0175">Coiled coil</keyword>
<protein>
    <submittedName>
        <fullName evidence="3">Potassium voltage-gated channel subfamily H member 6</fullName>
    </submittedName>
</protein>
<sequence length="523" mass="60156">MSFYHFINLLRKCDFTRACLVLAWCAGLALTLRDVIFTYEHGCVVHRHFGIRTFCVVEILDTLFLLPCTIQLMYLVATYNSKVQRYQREREEEMERLTETYRKAIKEKHESLSAAVRNNTTLAQQTFDNERRDFIRFLNQLQGLVVVDGSDVELQAELRKFIGMWLRIYSEAFKQEKLLEDLLASLNQCQNIEELLKQSRAILEQSFTWISDPMSEGLQQEVVGLQSLELPNFKKPCCTFCPGFYCKARCLCSVDEETIYCGFCHWEVLDSSHGLLVIALAVSSLLILILVALFLLTDRSSSHAWEAAWDIAPLALYTVCLLTILCRYEQVCALGRQQGQWQEEQHRAFTDLCAKMVAHWEMASSMVELWDSRTLPRLQLFKELHCRLALLPPDELPGQLQVLNGHLSHLEHVVGDVQAWWQAQQEGRARSLRPSVVQLLRGMSGRLELPDRLSERISSEILDHPTRSPQNSMLEMTQTASHVHEDASEEPARNLDSFCASETPEHRNVDSFCATRNLDSFCN</sequence>
<feature type="transmembrane region" description="Helical" evidence="2">
    <location>
        <begin position="308"/>
        <end position="328"/>
    </location>
</feature>
<keyword evidence="2" id="KW-1133">Transmembrane helix</keyword>